<proteinExistence type="predicted"/>
<dbReference type="EMBL" id="UINC01003756">
    <property type="protein sequence ID" value="SVA08996.1"/>
    <property type="molecule type" value="Genomic_DNA"/>
</dbReference>
<feature type="non-terminal residue" evidence="1">
    <location>
        <position position="33"/>
    </location>
</feature>
<sequence>MLSQTGFITPTHSLKSCRVLVRPESSQNLYFGM</sequence>
<gene>
    <name evidence="1" type="ORF">METZ01_LOCUS61850</name>
</gene>
<dbReference type="AlphaFoldDB" id="A0A381SYD9"/>
<reference evidence="1" key="1">
    <citation type="submission" date="2018-05" db="EMBL/GenBank/DDBJ databases">
        <authorList>
            <person name="Lanie J.A."/>
            <person name="Ng W.-L."/>
            <person name="Kazmierczak K.M."/>
            <person name="Andrzejewski T.M."/>
            <person name="Davidsen T.M."/>
            <person name="Wayne K.J."/>
            <person name="Tettelin H."/>
            <person name="Glass J.I."/>
            <person name="Rusch D."/>
            <person name="Podicherti R."/>
            <person name="Tsui H.-C.T."/>
            <person name="Winkler M.E."/>
        </authorList>
    </citation>
    <scope>NUCLEOTIDE SEQUENCE</scope>
</reference>
<name>A0A381SYD9_9ZZZZ</name>
<organism evidence="1">
    <name type="scientific">marine metagenome</name>
    <dbReference type="NCBI Taxonomy" id="408172"/>
    <lineage>
        <taxon>unclassified sequences</taxon>
        <taxon>metagenomes</taxon>
        <taxon>ecological metagenomes</taxon>
    </lineage>
</organism>
<accession>A0A381SYD9</accession>
<evidence type="ECO:0000313" key="1">
    <source>
        <dbReference type="EMBL" id="SVA08996.1"/>
    </source>
</evidence>
<protein>
    <submittedName>
        <fullName evidence="1">Uncharacterized protein</fullName>
    </submittedName>
</protein>